<accession>S2JFC0</accession>
<organism evidence="2 3">
    <name type="scientific">Mucor circinelloides f. circinelloides (strain 1006PhL)</name>
    <name type="common">Mucormycosis agent</name>
    <name type="synonym">Calyptromyces circinelloides</name>
    <dbReference type="NCBI Taxonomy" id="1220926"/>
    <lineage>
        <taxon>Eukaryota</taxon>
        <taxon>Fungi</taxon>
        <taxon>Fungi incertae sedis</taxon>
        <taxon>Mucoromycota</taxon>
        <taxon>Mucoromycotina</taxon>
        <taxon>Mucoromycetes</taxon>
        <taxon>Mucorales</taxon>
        <taxon>Mucorineae</taxon>
        <taxon>Mucoraceae</taxon>
        <taxon>Mucor</taxon>
    </lineage>
</organism>
<feature type="compositionally biased region" description="Polar residues" evidence="1">
    <location>
        <begin position="15"/>
        <end position="28"/>
    </location>
</feature>
<dbReference type="EMBL" id="KE123973">
    <property type="protein sequence ID" value="EPB87182.1"/>
    <property type="molecule type" value="Genomic_DNA"/>
</dbReference>
<evidence type="ECO:0000313" key="2">
    <source>
        <dbReference type="EMBL" id="EPB87182.1"/>
    </source>
</evidence>
<dbReference type="Proteomes" id="UP000014254">
    <property type="component" value="Unassembled WGS sequence"/>
</dbReference>
<dbReference type="OMA" id="TGLQGCW"/>
<reference evidence="3" key="1">
    <citation type="submission" date="2013-05" db="EMBL/GenBank/DDBJ databases">
        <title>The Genome sequence of Mucor circinelloides f. circinelloides 1006PhL.</title>
        <authorList>
            <consortium name="The Broad Institute Genomics Platform"/>
            <person name="Cuomo C."/>
            <person name="Earl A."/>
            <person name="Findley K."/>
            <person name="Lee S.C."/>
            <person name="Walker B."/>
            <person name="Young S."/>
            <person name="Zeng Q."/>
            <person name="Gargeya S."/>
            <person name="Fitzgerald M."/>
            <person name="Haas B."/>
            <person name="Abouelleil A."/>
            <person name="Allen A.W."/>
            <person name="Alvarado L."/>
            <person name="Arachchi H.M."/>
            <person name="Berlin A.M."/>
            <person name="Chapman S.B."/>
            <person name="Gainer-Dewar J."/>
            <person name="Goldberg J."/>
            <person name="Griggs A."/>
            <person name="Gujja S."/>
            <person name="Hansen M."/>
            <person name="Howarth C."/>
            <person name="Imamovic A."/>
            <person name="Ireland A."/>
            <person name="Larimer J."/>
            <person name="McCowan C."/>
            <person name="Murphy C."/>
            <person name="Pearson M."/>
            <person name="Poon T.W."/>
            <person name="Priest M."/>
            <person name="Roberts A."/>
            <person name="Saif S."/>
            <person name="Shea T."/>
            <person name="Sisk P."/>
            <person name="Sykes S."/>
            <person name="Wortman J."/>
            <person name="Nusbaum C."/>
            <person name="Birren B."/>
        </authorList>
    </citation>
    <scope>NUCLEOTIDE SEQUENCE [LARGE SCALE GENOMIC DNA]</scope>
    <source>
        <strain evidence="3">1006PhL</strain>
    </source>
</reference>
<dbReference type="VEuPathDB" id="FungiDB:HMPREF1544_06007"/>
<dbReference type="InParanoid" id="S2JFC0"/>
<sequence length="373" mass="43993">MLKSLSKIHRKISQKTRQLSQKTRQLSQKKLNLSIKRRKMPAQGFYPEEKQEIMIFDTRHPATFNNSTESFNPVQEYAHYPRNRDPDEYWKLNRSAVNRYDACQEPNVLDPMEQYDQQGIPIGMVNRKHKCRGCRLPFNFNTLTISSPDEVNPIYCIGCERLFASLRHRDIHERFDPSTNMIKNNPLFETHFLNDLSMHPHLNCGPPYENRYEVFHLPYSPNYYRRYISQRGQIAYAICNVQPVIQDRYQHFYQCNGCRQFTEYQRSPIYYATVSIAGEYRMATHKEVLTFLSYNMTCMYTGLQGCWTPAGKEFFSLQLELKTPVEYGGRGFLDNLKVSLVGIDSLLETFDVEDVQRWVQAVKGQQERQYLSC</sequence>
<proteinExistence type="predicted"/>
<evidence type="ECO:0000256" key="1">
    <source>
        <dbReference type="SAM" id="MobiDB-lite"/>
    </source>
</evidence>
<dbReference type="OrthoDB" id="2259873at2759"/>
<feature type="compositionally biased region" description="Basic residues" evidence="1">
    <location>
        <begin position="1"/>
        <end position="14"/>
    </location>
</feature>
<protein>
    <submittedName>
        <fullName evidence="2">Uncharacterized protein</fullName>
    </submittedName>
</protein>
<feature type="region of interest" description="Disordered" evidence="1">
    <location>
        <begin position="1"/>
        <end position="28"/>
    </location>
</feature>
<evidence type="ECO:0000313" key="3">
    <source>
        <dbReference type="Proteomes" id="UP000014254"/>
    </source>
</evidence>
<keyword evidence="3" id="KW-1185">Reference proteome</keyword>
<gene>
    <name evidence="2" type="ORF">HMPREF1544_06007</name>
</gene>
<dbReference type="AlphaFoldDB" id="S2JFC0"/>
<name>S2JFC0_MUCC1</name>